<dbReference type="Pfam" id="PF13344">
    <property type="entry name" value="Hydrolase_6"/>
    <property type="match status" value="1"/>
</dbReference>
<dbReference type="AlphaFoldDB" id="A0A7W9CCX0"/>
<dbReference type="GO" id="GO:0016791">
    <property type="term" value="F:phosphatase activity"/>
    <property type="evidence" value="ECO:0007669"/>
    <property type="project" value="TreeGrafter"/>
</dbReference>
<evidence type="ECO:0000313" key="2">
    <source>
        <dbReference type="Proteomes" id="UP000517712"/>
    </source>
</evidence>
<protein>
    <submittedName>
        <fullName evidence="1">HAD superfamily hydrolase (TIGR01450 family)</fullName>
    </submittedName>
</protein>
<keyword evidence="1" id="KW-0378">Hydrolase</keyword>
<name>A0A7W9CCX0_9MICO</name>
<dbReference type="SUPFAM" id="SSF56784">
    <property type="entry name" value="HAD-like"/>
    <property type="match status" value="1"/>
</dbReference>
<organism evidence="1 2">
    <name type="scientific">Microbacterium ginsengiterrae</name>
    <dbReference type="NCBI Taxonomy" id="546115"/>
    <lineage>
        <taxon>Bacteria</taxon>
        <taxon>Bacillati</taxon>
        <taxon>Actinomycetota</taxon>
        <taxon>Actinomycetes</taxon>
        <taxon>Micrococcales</taxon>
        <taxon>Microbacteriaceae</taxon>
        <taxon>Microbacterium</taxon>
    </lineage>
</organism>
<proteinExistence type="predicted"/>
<dbReference type="RefSeq" id="WP_184282923.1">
    <property type="nucleotide sequence ID" value="NZ_BAAAPG010000001.1"/>
</dbReference>
<dbReference type="InterPro" id="IPR023214">
    <property type="entry name" value="HAD_sf"/>
</dbReference>
<dbReference type="InterPro" id="IPR036412">
    <property type="entry name" value="HAD-like_sf"/>
</dbReference>
<evidence type="ECO:0000313" key="1">
    <source>
        <dbReference type="EMBL" id="MBB5743163.1"/>
    </source>
</evidence>
<dbReference type="GO" id="GO:0005737">
    <property type="term" value="C:cytoplasm"/>
    <property type="evidence" value="ECO:0007669"/>
    <property type="project" value="TreeGrafter"/>
</dbReference>
<keyword evidence="2" id="KW-1185">Reference proteome</keyword>
<sequence length="281" mass="28701">MSAALDDIRGWVFDVDGCLVRTTRAGGKGGVPFPGAIEIMELLHDRGDEVVVCTNASELPPAVYAAHLRDIGLPVRDDAFVTAGSAAADHVLAHHPGARVLVVGAEGVTEPMRERGITLAAPGEELADVVVVGAASSYETPVLNAAALAVAAGAAFYTTVDSPWFSGGIRRSLAVSAAIAASIEFATGRKAEVAGKPSAVLAESLLRRLGVDGAASAVVGDAPAEIRLAHHMGGTGILLLSGATTQSDADDLTGPTRPEIVLDDIAVLHRRLAPQTTRQGA</sequence>
<dbReference type="PANTHER" id="PTHR19288:SF46">
    <property type="entry name" value="HALOACID DEHALOGENASE-LIKE HYDROLASE DOMAIN-CONTAINING PROTEIN 2"/>
    <property type="match status" value="1"/>
</dbReference>
<dbReference type="Pfam" id="PF13242">
    <property type="entry name" value="Hydrolase_like"/>
    <property type="match status" value="1"/>
</dbReference>
<dbReference type="PANTHER" id="PTHR19288">
    <property type="entry name" value="4-NITROPHENYLPHOSPHATASE-RELATED"/>
    <property type="match status" value="1"/>
</dbReference>
<dbReference type="Gene3D" id="3.40.50.1000">
    <property type="entry name" value="HAD superfamily/HAD-like"/>
    <property type="match status" value="2"/>
</dbReference>
<dbReference type="InterPro" id="IPR006357">
    <property type="entry name" value="HAD-SF_hydro_IIA"/>
</dbReference>
<accession>A0A7W9CCX0</accession>
<reference evidence="1 2" key="1">
    <citation type="submission" date="2020-08" db="EMBL/GenBank/DDBJ databases">
        <title>Sequencing the genomes of 1000 actinobacteria strains.</title>
        <authorList>
            <person name="Klenk H.-P."/>
        </authorList>
    </citation>
    <scope>NUCLEOTIDE SEQUENCE [LARGE SCALE GENOMIC DNA]</scope>
    <source>
        <strain evidence="1 2">DSM 24823</strain>
    </source>
</reference>
<gene>
    <name evidence="1" type="ORF">HD600_001660</name>
</gene>
<dbReference type="Proteomes" id="UP000517712">
    <property type="component" value="Unassembled WGS sequence"/>
</dbReference>
<comment type="caution">
    <text evidence="1">The sequence shown here is derived from an EMBL/GenBank/DDBJ whole genome shotgun (WGS) entry which is preliminary data.</text>
</comment>
<dbReference type="EMBL" id="JACHMU010000001">
    <property type="protein sequence ID" value="MBB5743163.1"/>
    <property type="molecule type" value="Genomic_DNA"/>
</dbReference>